<keyword evidence="4" id="KW-1185">Reference proteome</keyword>
<evidence type="ECO:0000256" key="1">
    <source>
        <dbReference type="SAM" id="SignalP"/>
    </source>
</evidence>
<accession>A0A521CZD0</accession>
<evidence type="ECO:0000259" key="2">
    <source>
        <dbReference type="Pfam" id="PF18962"/>
    </source>
</evidence>
<proteinExistence type="predicted"/>
<dbReference type="InterPro" id="IPR026444">
    <property type="entry name" value="Secre_tail"/>
</dbReference>
<dbReference type="EMBL" id="FXTB01000004">
    <property type="protein sequence ID" value="SMO64809.1"/>
    <property type="molecule type" value="Genomic_DNA"/>
</dbReference>
<dbReference type="RefSeq" id="WP_142533231.1">
    <property type="nucleotide sequence ID" value="NZ_FXTB01000004.1"/>
</dbReference>
<organism evidence="3 4">
    <name type="scientific">Saccharicrinis carchari</name>
    <dbReference type="NCBI Taxonomy" id="1168039"/>
    <lineage>
        <taxon>Bacteria</taxon>
        <taxon>Pseudomonadati</taxon>
        <taxon>Bacteroidota</taxon>
        <taxon>Bacteroidia</taxon>
        <taxon>Marinilabiliales</taxon>
        <taxon>Marinilabiliaceae</taxon>
        <taxon>Saccharicrinis</taxon>
    </lineage>
</organism>
<protein>
    <submittedName>
        <fullName evidence="3">Por secretion system C-terminal sorting domain-containing protein</fullName>
    </submittedName>
</protein>
<dbReference type="AlphaFoldDB" id="A0A521CZD0"/>
<dbReference type="Pfam" id="PF18962">
    <property type="entry name" value="Por_Secre_tail"/>
    <property type="match status" value="1"/>
</dbReference>
<gene>
    <name evidence="3" type="ORF">SAMN06265379_10466</name>
</gene>
<reference evidence="3 4" key="1">
    <citation type="submission" date="2017-05" db="EMBL/GenBank/DDBJ databases">
        <authorList>
            <person name="Varghese N."/>
            <person name="Submissions S."/>
        </authorList>
    </citation>
    <scope>NUCLEOTIDE SEQUENCE [LARGE SCALE GENOMIC DNA]</scope>
    <source>
        <strain evidence="3 4">DSM 27040</strain>
    </source>
</reference>
<feature type="signal peptide" evidence="1">
    <location>
        <begin position="1"/>
        <end position="27"/>
    </location>
</feature>
<name>A0A521CZD0_SACCC</name>
<feature type="domain" description="Secretion system C-terminal sorting" evidence="2">
    <location>
        <begin position="199"/>
        <end position="258"/>
    </location>
</feature>
<evidence type="ECO:0000313" key="4">
    <source>
        <dbReference type="Proteomes" id="UP000319040"/>
    </source>
</evidence>
<dbReference type="OrthoDB" id="9815657at2"/>
<sequence length="265" mass="28811">MIINFTQTTLRAGLLALILALGVPSHAQSYTHTFDWENAVSHGSYATQTVAGVKATVTTTVRQDVGNFSEEVYVLPFFNGASGANGNAVFTSAPNINTSLTVTFNKPVDIASFFAFDADRIWGQTWTFTPAGGNNNPHVQRIENDNGSLLTVNWTAVSSFTITSAFEKGLDAFGLDDINFTPSLATDIDPAYEGNPFKVYPNPASNYISVSGVKENTIYQIINVLGKEVSNGSVSSDRKIDIRHLTDGIYLIKLKDRGVLRFIKK</sequence>
<feature type="chain" id="PRO_5022214904" evidence="1">
    <location>
        <begin position="28"/>
        <end position="265"/>
    </location>
</feature>
<evidence type="ECO:0000313" key="3">
    <source>
        <dbReference type="EMBL" id="SMO64809.1"/>
    </source>
</evidence>
<keyword evidence="1" id="KW-0732">Signal</keyword>
<dbReference type="Proteomes" id="UP000319040">
    <property type="component" value="Unassembled WGS sequence"/>
</dbReference>
<dbReference type="NCBIfam" id="TIGR04183">
    <property type="entry name" value="Por_Secre_tail"/>
    <property type="match status" value="1"/>
</dbReference>